<dbReference type="AlphaFoldDB" id="A0A835LVJ0"/>
<proteinExistence type="predicted"/>
<reference evidence="1 2" key="1">
    <citation type="submission" date="2020-10" db="EMBL/GenBank/DDBJ databases">
        <title>The Coptis chinensis genome and diversification of protoberbering-type alkaloids.</title>
        <authorList>
            <person name="Wang B."/>
            <person name="Shu S."/>
            <person name="Song C."/>
            <person name="Liu Y."/>
        </authorList>
    </citation>
    <scope>NUCLEOTIDE SEQUENCE [LARGE SCALE GENOMIC DNA]</scope>
    <source>
        <strain evidence="1">HL-2020</strain>
        <tissue evidence="1">Leaf</tissue>
    </source>
</reference>
<dbReference type="EMBL" id="JADFTS010000005">
    <property type="protein sequence ID" value="KAF9604839.1"/>
    <property type="molecule type" value="Genomic_DNA"/>
</dbReference>
<organism evidence="1 2">
    <name type="scientific">Coptis chinensis</name>
    <dbReference type="NCBI Taxonomy" id="261450"/>
    <lineage>
        <taxon>Eukaryota</taxon>
        <taxon>Viridiplantae</taxon>
        <taxon>Streptophyta</taxon>
        <taxon>Embryophyta</taxon>
        <taxon>Tracheophyta</taxon>
        <taxon>Spermatophyta</taxon>
        <taxon>Magnoliopsida</taxon>
        <taxon>Ranunculales</taxon>
        <taxon>Ranunculaceae</taxon>
        <taxon>Coptidoideae</taxon>
        <taxon>Coptis</taxon>
    </lineage>
</organism>
<name>A0A835LVJ0_9MAGN</name>
<dbReference type="Proteomes" id="UP000631114">
    <property type="component" value="Unassembled WGS sequence"/>
</dbReference>
<comment type="caution">
    <text evidence="1">The sequence shown here is derived from an EMBL/GenBank/DDBJ whole genome shotgun (WGS) entry which is preliminary data.</text>
</comment>
<protein>
    <submittedName>
        <fullName evidence="1">Uncharacterized protein</fullName>
    </submittedName>
</protein>
<evidence type="ECO:0000313" key="2">
    <source>
        <dbReference type="Proteomes" id="UP000631114"/>
    </source>
</evidence>
<keyword evidence="2" id="KW-1185">Reference proteome</keyword>
<accession>A0A835LVJ0</accession>
<evidence type="ECO:0000313" key="1">
    <source>
        <dbReference type="EMBL" id="KAF9604839.1"/>
    </source>
</evidence>
<gene>
    <name evidence="1" type="ORF">IFM89_010514</name>
</gene>
<sequence>MDAEKELDIAVLDQYKAALNECAKIEKVDLSNFTCETFAKAFHQTFAKPQVIDRGCLGLFLQLAECLTTVSETLACIEIFHDFLLDISPHNLKWKRRSCLMDVMIGDVNYIRDLYGSDIAERLLSIIQDISSRDEADFQNFHKRARTCFERRLRHKSKSKVEVVVDPKFLKLRRSIEELFDQAGNCDITDDYNDELIDRLCSKVKGSLFSHSIVEVNTIAEMLHYYPEFKPLEDELVNYVNDDIVTDCLIDGLADGSSSYSTLKCQNQFYLLGENSPFKDINWVLLILEEIVTQLRTDTPSTISEIGLTRPEYVKIVTKDENAKIDEKINWISCVFSAELVAGGEAFPKSFKLYLERPNKVLTPESSKAFAMLGSELEQLVTFFNADE</sequence>